<evidence type="ECO:0000259" key="1">
    <source>
        <dbReference type="Pfam" id="PF00266"/>
    </source>
</evidence>
<dbReference type="PANTHER" id="PTHR43586:SF15">
    <property type="entry name" value="BLR3095 PROTEIN"/>
    <property type="match status" value="1"/>
</dbReference>
<organism evidence="2 3">
    <name type="scientific">Hondaea fermentalgiana</name>
    <dbReference type="NCBI Taxonomy" id="2315210"/>
    <lineage>
        <taxon>Eukaryota</taxon>
        <taxon>Sar</taxon>
        <taxon>Stramenopiles</taxon>
        <taxon>Bigyra</taxon>
        <taxon>Labyrinthulomycetes</taxon>
        <taxon>Thraustochytrida</taxon>
        <taxon>Thraustochytriidae</taxon>
        <taxon>Hondaea</taxon>
    </lineage>
</organism>
<accession>A0A2R5GVG0</accession>
<reference evidence="2 3" key="1">
    <citation type="submission" date="2017-12" db="EMBL/GenBank/DDBJ databases">
        <title>Sequencing, de novo assembly and annotation of complete genome of a new Thraustochytrid species, strain FCC1311.</title>
        <authorList>
            <person name="Sedici K."/>
            <person name="Godart F."/>
            <person name="Aiese Cigliano R."/>
            <person name="Sanseverino W."/>
            <person name="Barakat M."/>
            <person name="Ortet P."/>
            <person name="Marechal E."/>
            <person name="Cagnac O."/>
            <person name="Amato A."/>
        </authorList>
    </citation>
    <scope>NUCLEOTIDE SEQUENCE [LARGE SCALE GENOMIC DNA]</scope>
</reference>
<proteinExistence type="predicted"/>
<dbReference type="PANTHER" id="PTHR43586">
    <property type="entry name" value="CYSTEINE DESULFURASE"/>
    <property type="match status" value="1"/>
</dbReference>
<dbReference type="InterPro" id="IPR015422">
    <property type="entry name" value="PyrdxlP-dep_Trfase_small"/>
</dbReference>
<dbReference type="InterPro" id="IPR015421">
    <property type="entry name" value="PyrdxlP-dep_Trfase_major"/>
</dbReference>
<dbReference type="InterPro" id="IPR000192">
    <property type="entry name" value="Aminotrans_V_dom"/>
</dbReference>
<name>A0A2R5GVG0_9STRA</name>
<dbReference type="OrthoDB" id="43813at2759"/>
<gene>
    <name evidence="2" type="ORF">FCC1311_110642</name>
</gene>
<dbReference type="InterPro" id="IPR015424">
    <property type="entry name" value="PyrdxlP-dep_Trfase"/>
</dbReference>
<dbReference type="Proteomes" id="UP000241890">
    <property type="component" value="Unassembled WGS sequence"/>
</dbReference>
<sequence length="833" mass="92418">MTSSIPWEEHTARAEKARALFFFDEEDEENEKSGTTTPLAYLNGSFMIPLLRATAEAAEKGMKVQKHPWKMTFPASFNDPVERLREAFGRIINAHARNIAIVPSVAYAASTVALQVGPTLENGDTIVALKDQYKSNALRWQHLAEERGAEVVFVGTHDGLDLTQAVLKTLEAEKPPKLVVLPVACHWCDGSRIDTAKITARAHEVGALVFLDGTQSIGVEPFDVAAVKPDFLAVASYKWCLCPFGLSFMYVADQHCVGDPLEHHAFARKNGGMLADGSYDVEWLYANRESDYTDGARRFDAGQRSNFVLIEMALASTKQAYEWLQEGLVAKHTRQLLEYLTDEASQLGLVCPPSHAHVSHIVGIRIPNSTPEELSRLVQTLKEARIIVSLRDDAVRVSPHLWSTKADGESRQLYAAKKMTTETSWEEHTARAENARELFFFEDDKEDRAYLNGAYMAPLLRATAAAAEKGMLVQKHPWEMTFPGSFNDPIERLREAFGRIVNAPARNIAIVPSIAYAAATIAIQVGPMLKEGDTVIALKDQYNSNALRWQHLAAENGAKAIFVSASEDGDLTRAVLEALEAENSPKLVVLPAHCHWCDGASIDTAKVTARAHELGALVFLDGTQSIGVEPFDVAEIQPDFLAVAGYKWCLCPYGVSMLYVADKFCVGDPLEHHGFSRENAGMLADGSYDVEWLYTNRESDYRDGARRFDMGERSNFITVEMALTSLKQVYDWLQEDLVGTHTRQLLAYLTEEAAKLGFICPPSHLHSSHIVGIRVPDSTPEELSRLIAFFKEARIIVSLRGDAVRVSPHLWSTKADVDRLLDSMRAFKEARGK</sequence>
<dbReference type="InParanoid" id="A0A2R5GVG0"/>
<evidence type="ECO:0000313" key="3">
    <source>
        <dbReference type="Proteomes" id="UP000241890"/>
    </source>
</evidence>
<dbReference type="AlphaFoldDB" id="A0A2R5GVG0"/>
<feature type="domain" description="Aminotransferase class V" evidence="1">
    <location>
        <begin position="72"/>
        <end position="378"/>
    </location>
</feature>
<comment type="caution">
    <text evidence="2">The sequence shown here is derived from an EMBL/GenBank/DDBJ whole genome shotgun (WGS) entry which is preliminary data.</text>
</comment>
<keyword evidence="3" id="KW-1185">Reference proteome</keyword>
<dbReference type="EMBL" id="BEYU01000220">
    <property type="protein sequence ID" value="GBG34842.1"/>
    <property type="molecule type" value="Genomic_DNA"/>
</dbReference>
<dbReference type="Gene3D" id="3.90.1150.10">
    <property type="entry name" value="Aspartate Aminotransferase, domain 1"/>
    <property type="match status" value="2"/>
</dbReference>
<dbReference type="Pfam" id="PF00266">
    <property type="entry name" value="Aminotran_5"/>
    <property type="match status" value="2"/>
</dbReference>
<dbReference type="SUPFAM" id="SSF53383">
    <property type="entry name" value="PLP-dependent transferases"/>
    <property type="match status" value="2"/>
</dbReference>
<protein>
    <submittedName>
        <fullName evidence="2">Cysteine desulfurase</fullName>
    </submittedName>
</protein>
<dbReference type="Gene3D" id="3.40.640.10">
    <property type="entry name" value="Type I PLP-dependent aspartate aminotransferase-like (Major domain)"/>
    <property type="match status" value="2"/>
</dbReference>
<feature type="domain" description="Aminotransferase class V" evidence="1">
    <location>
        <begin position="485"/>
        <end position="664"/>
    </location>
</feature>
<evidence type="ECO:0000313" key="2">
    <source>
        <dbReference type="EMBL" id="GBG34842.1"/>
    </source>
</evidence>